<evidence type="ECO:0000313" key="2">
    <source>
        <dbReference type="Proteomes" id="UP001327957"/>
    </source>
</evidence>
<dbReference type="AlphaFoldDB" id="A0AAV9TL06"/>
<evidence type="ECO:0000313" key="1">
    <source>
        <dbReference type="EMBL" id="KAK6221205.1"/>
    </source>
</evidence>
<dbReference type="EMBL" id="JASAOK010000023">
    <property type="protein sequence ID" value="KAK6221205.1"/>
    <property type="molecule type" value="Genomic_DNA"/>
</dbReference>
<protein>
    <submittedName>
        <fullName evidence="1">Uncharacterized protein</fullName>
    </submittedName>
</protein>
<dbReference type="Proteomes" id="UP001327957">
    <property type="component" value="Unassembled WGS sequence"/>
</dbReference>
<proteinExistence type="predicted"/>
<sequence length="208" mass="24046">MGNQVAHVYANPGIAIPDVPATWAKLKSCWWFHARQRDHSQWDLSSFLCSQLSDDEVGNVARVVFAPERTWYQSAASVECRKRFDAVKSNLGYQSVEHVFLVFGLAIAKSWTALKNINFLANVKDKAKRKTDAEIRAAITNPQFCNQLASSSLWPLSAEILDALRRRHSLRLYQQDMMKMKVRVLVRLKLITADWREKVCKRERKRIR</sequence>
<name>A0AAV9TL06_9PEZI</name>
<organism evidence="1 2">
    <name type="scientific">Colletotrichum tabaci</name>
    <dbReference type="NCBI Taxonomy" id="1209068"/>
    <lineage>
        <taxon>Eukaryota</taxon>
        <taxon>Fungi</taxon>
        <taxon>Dikarya</taxon>
        <taxon>Ascomycota</taxon>
        <taxon>Pezizomycotina</taxon>
        <taxon>Sordariomycetes</taxon>
        <taxon>Hypocreomycetidae</taxon>
        <taxon>Glomerellales</taxon>
        <taxon>Glomerellaceae</taxon>
        <taxon>Colletotrichum</taxon>
        <taxon>Colletotrichum destructivum species complex</taxon>
    </lineage>
</organism>
<gene>
    <name evidence="1" type="ORF">QIS74_04934</name>
</gene>
<keyword evidence="2" id="KW-1185">Reference proteome</keyword>
<comment type="caution">
    <text evidence="1">The sequence shown here is derived from an EMBL/GenBank/DDBJ whole genome shotgun (WGS) entry which is preliminary data.</text>
</comment>
<accession>A0AAV9TL06</accession>
<reference evidence="1 2" key="1">
    <citation type="submission" date="2023-04" db="EMBL/GenBank/DDBJ databases">
        <title>Colletotrichum tabacum stain YC1 causing leaf anthracnose on Nicotiana tabacum(L.) cv.</title>
        <authorList>
            <person name="Ji Z."/>
            <person name="Wang M."/>
            <person name="Zhang J."/>
            <person name="Wang N."/>
            <person name="Zhou Z."/>
        </authorList>
    </citation>
    <scope>NUCLEOTIDE SEQUENCE [LARGE SCALE GENOMIC DNA]</scope>
    <source>
        <strain evidence="1 2">YC1</strain>
    </source>
</reference>